<keyword evidence="1" id="KW-0472">Membrane</keyword>
<name>A0A9P6CK38_9AGAR</name>
<gene>
    <name evidence="2" type="ORF">BDZ94DRAFT_1254965</name>
</gene>
<organism evidence="2 3">
    <name type="scientific">Collybia nuda</name>
    <dbReference type="NCBI Taxonomy" id="64659"/>
    <lineage>
        <taxon>Eukaryota</taxon>
        <taxon>Fungi</taxon>
        <taxon>Dikarya</taxon>
        <taxon>Basidiomycota</taxon>
        <taxon>Agaricomycotina</taxon>
        <taxon>Agaricomycetes</taxon>
        <taxon>Agaricomycetidae</taxon>
        <taxon>Agaricales</taxon>
        <taxon>Tricholomatineae</taxon>
        <taxon>Clitocybaceae</taxon>
        <taxon>Collybia</taxon>
    </lineage>
</organism>
<proteinExistence type="predicted"/>
<dbReference type="Proteomes" id="UP000807353">
    <property type="component" value="Unassembled WGS sequence"/>
</dbReference>
<dbReference type="OrthoDB" id="5386199at2759"/>
<dbReference type="EMBL" id="MU150250">
    <property type="protein sequence ID" value="KAF9464965.1"/>
    <property type="molecule type" value="Genomic_DNA"/>
</dbReference>
<reference evidence="2" key="1">
    <citation type="submission" date="2020-11" db="EMBL/GenBank/DDBJ databases">
        <authorList>
            <consortium name="DOE Joint Genome Institute"/>
            <person name="Ahrendt S."/>
            <person name="Riley R."/>
            <person name="Andreopoulos W."/>
            <person name="Labutti K."/>
            <person name="Pangilinan J."/>
            <person name="Ruiz-Duenas F.J."/>
            <person name="Barrasa J.M."/>
            <person name="Sanchez-Garcia M."/>
            <person name="Camarero S."/>
            <person name="Miyauchi S."/>
            <person name="Serrano A."/>
            <person name="Linde D."/>
            <person name="Babiker R."/>
            <person name="Drula E."/>
            <person name="Ayuso-Fernandez I."/>
            <person name="Pacheco R."/>
            <person name="Padilla G."/>
            <person name="Ferreira P."/>
            <person name="Barriuso J."/>
            <person name="Kellner H."/>
            <person name="Castanera R."/>
            <person name="Alfaro M."/>
            <person name="Ramirez L."/>
            <person name="Pisabarro A.G."/>
            <person name="Kuo A."/>
            <person name="Tritt A."/>
            <person name="Lipzen A."/>
            <person name="He G."/>
            <person name="Yan M."/>
            <person name="Ng V."/>
            <person name="Cullen D."/>
            <person name="Martin F."/>
            <person name="Rosso M.-N."/>
            <person name="Henrissat B."/>
            <person name="Hibbett D."/>
            <person name="Martinez A.T."/>
            <person name="Grigoriev I.V."/>
        </authorList>
    </citation>
    <scope>NUCLEOTIDE SEQUENCE</scope>
    <source>
        <strain evidence="2">CBS 247.69</strain>
    </source>
</reference>
<feature type="transmembrane region" description="Helical" evidence="1">
    <location>
        <begin position="12"/>
        <end position="34"/>
    </location>
</feature>
<evidence type="ECO:0000313" key="2">
    <source>
        <dbReference type="EMBL" id="KAF9464965.1"/>
    </source>
</evidence>
<evidence type="ECO:0000313" key="3">
    <source>
        <dbReference type="Proteomes" id="UP000807353"/>
    </source>
</evidence>
<accession>A0A9P6CK38</accession>
<keyword evidence="3" id="KW-1185">Reference proteome</keyword>
<comment type="caution">
    <text evidence="2">The sequence shown here is derived from an EMBL/GenBank/DDBJ whole genome shotgun (WGS) entry which is preliminary data.</text>
</comment>
<keyword evidence="1" id="KW-0812">Transmembrane</keyword>
<evidence type="ECO:0000256" key="1">
    <source>
        <dbReference type="SAM" id="Phobius"/>
    </source>
</evidence>
<dbReference type="AlphaFoldDB" id="A0A9P6CK38"/>
<sequence length="154" mass="16815">MFIVESNLPLTARFALASIAVGTSGISTGLVAWCGMPYVITLRRLNPEENSGAEGVEMTTLNLFLRPKITTVYDPMFLVETKRAFAKWELAGAITLPAGKSIAPGTEETVAETTDKEGNIIGRWIVTWGNDGEGTCHQVGDIIRYFNVHEELLI</sequence>
<keyword evidence="1" id="KW-1133">Transmembrane helix</keyword>
<protein>
    <submittedName>
        <fullName evidence="2">Uncharacterized protein</fullName>
    </submittedName>
</protein>